<reference evidence="1" key="1">
    <citation type="submission" date="2022-11" db="EMBL/GenBank/DDBJ databases">
        <title>Genome Resource of Sclerotinia nivalis Strain SnTB1, a Plant Pathogen Isolated from American Ginseng.</title>
        <authorList>
            <person name="Fan S."/>
        </authorList>
    </citation>
    <scope>NUCLEOTIDE SEQUENCE</scope>
    <source>
        <strain evidence="1">SnTB1</strain>
    </source>
</reference>
<organism evidence="1 2">
    <name type="scientific">Sclerotinia nivalis</name>
    <dbReference type="NCBI Taxonomy" id="352851"/>
    <lineage>
        <taxon>Eukaryota</taxon>
        <taxon>Fungi</taxon>
        <taxon>Dikarya</taxon>
        <taxon>Ascomycota</taxon>
        <taxon>Pezizomycotina</taxon>
        <taxon>Leotiomycetes</taxon>
        <taxon>Helotiales</taxon>
        <taxon>Sclerotiniaceae</taxon>
        <taxon>Sclerotinia</taxon>
    </lineage>
</organism>
<dbReference type="OrthoDB" id="5445920at2759"/>
<name>A0A9X0A8J5_9HELO</name>
<dbReference type="EMBL" id="JAPEIS010000017">
    <property type="protein sequence ID" value="KAJ8058176.1"/>
    <property type="molecule type" value="Genomic_DNA"/>
</dbReference>
<dbReference type="AlphaFoldDB" id="A0A9X0A8J5"/>
<keyword evidence="2" id="KW-1185">Reference proteome</keyword>
<comment type="caution">
    <text evidence="1">The sequence shown here is derived from an EMBL/GenBank/DDBJ whole genome shotgun (WGS) entry which is preliminary data.</text>
</comment>
<gene>
    <name evidence="1" type="ORF">OCU04_013030</name>
</gene>
<sequence>MISPVGSALGHYTHTVELANVLSDIPEQSWETSLEKVSDLKSNITAITTVRISNEDLFDGYDVPQFTDKKDYWLYKWSLKRFFGCFHINPTRIKFFLHKVLCSFSNNAAPFADRFDIETIARINYTSSVSAFLSKLDRLFFSLEFLYEKNIEFKQCCPKKEQSAREFLLDFEIVVGDIKEASKIADIPMISQIDVIYQLFVVLPSHIRNAVCIPHKNPEHLDIFEFRSPIERAWNNTFASAVVPSAPVRTDPGLRFS</sequence>
<evidence type="ECO:0000313" key="2">
    <source>
        <dbReference type="Proteomes" id="UP001152300"/>
    </source>
</evidence>
<accession>A0A9X0A8J5</accession>
<protein>
    <submittedName>
        <fullName evidence="1">Uncharacterized protein</fullName>
    </submittedName>
</protein>
<proteinExistence type="predicted"/>
<dbReference type="Proteomes" id="UP001152300">
    <property type="component" value="Unassembled WGS sequence"/>
</dbReference>
<evidence type="ECO:0000313" key="1">
    <source>
        <dbReference type="EMBL" id="KAJ8058176.1"/>
    </source>
</evidence>